<evidence type="ECO:0000313" key="3">
    <source>
        <dbReference type="Proteomes" id="UP000194236"/>
    </source>
</evidence>
<dbReference type="InterPro" id="IPR036508">
    <property type="entry name" value="Chitin-bd_dom_sf"/>
</dbReference>
<name>A0A1Y3AXU8_EURMA</name>
<dbReference type="SUPFAM" id="SSF57625">
    <property type="entry name" value="Invertebrate chitin-binding proteins"/>
    <property type="match status" value="1"/>
</dbReference>
<gene>
    <name evidence="2" type="ORF">BLA29_008483</name>
</gene>
<keyword evidence="3" id="KW-1185">Reference proteome</keyword>
<sequence>MNGHTDQPSELFTQQTFDELIHYASTHRLSRVSFWSINRDRPCPSDRQHGWTASFCSCVQQKPYDFSRILSKFQSKIPTTTTTTATTQQTNHQHSTTHRPYNNDIDCSKIPGGYGIFPCKNDQHHFIECSNGIEYILSCPVNTKFDPKSLTCVWE</sequence>
<dbReference type="OrthoDB" id="6342337at2759"/>
<dbReference type="EMBL" id="MUJZ01055294">
    <property type="protein sequence ID" value="OTF72638.1"/>
    <property type="molecule type" value="Genomic_DNA"/>
</dbReference>
<reference evidence="2 3" key="1">
    <citation type="submission" date="2017-03" db="EMBL/GenBank/DDBJ databases">
        <title>Genome Survey of Euroglyphus maynei.</title>
        <authorList>
            <person name="Arlian L.G."/>
            <person name="Morgan M.S."/>
            <person name="Rider S.D."/>
        </authorList>
    </citation>
    <scope>NUCLEOTIDE SEQUENCE [LARGE SCALE GENOMIC DNA]</scope>
    <source>
        <strain evidence="2">Arlian Lab</strain>
        <tissue evidence="2">Whole body</tissue>
    </source>
</reference>
<feature type="domain" description="Chitin-binding type-2" evidence="1">
    <location>
        <begin position="104"/>
        <end position="155"/>
    </location>
</feature>
<protein>
    <recommendedName>
        <fullName evidence="1">Chitin-binding type-2 domain-containing protein</fullName>
    </recommendedName>
</protein>
<dbReference type="SMART" id="SM00494">
    <property type="entry name" value="ChtBD2"/>
    <property type="match status" value="1"/>
</dbReference>
<dbReference type="GO" id="GO:0005576">
    <property type="term" value="C:extracellular region"/>
    <property type="evidence" value="ECO:0007669"/>
    <property type="project" value="InterPro"/>
</dbReference>
<dbReference type="GO" id="GO:0008061">
    <property type="term" value="F:chitin binding"/>
    <property type="evidence" value="ECO:0007669"/>
    <property type="project" value="InterPro"/>
</dbReference>
<dbReference type="Gene3D" id="2.170.140.10">
    <property type="entry name" value="Chitin binding domain"/>
    <property type="match status" value="1"/>
</dbReference>
<evidence type="ECO:0000313" key="2">
    <source>
        <dbReference type="EMBL" id="OTF72638.1"/>
    </source>
</evidence>
<comment type="caution">
    <text evidence="2">The sequence shown here is derived from an EMBL/GenBank/DDBJ whole genome shotgun (WGS) entry which is preliminary data.</text>
</comment>
<organism evidence="2 3">
    <name type="scientific">Euroglyphus maynei</name>
    <name type="common">Mayne's house dust mite</name>
    <dbReference type="NCBI Taxonomy" id="6958"/>
    <lineage>
        <taxon>Eukaryota</taxon>
        <taxon>Metazoa</taxon>
        <taxon>Ecdysozoa</taxon>
        <taxon>Arthropoda</taxon>
        <taxon>Chelicerata</taxon>
        <taxon>Arachnida</taxon>
        <taxon>Acari</taxon>
        <taxon>Acariformes</taxon>
        <taxon>Sarcoptiformes</taxon>
        <taxon>Astigmata</taxon>
        <taxon>Psoroptidia</taxon>
        <taxon>Analgoidea</taxon>
        <taxon>Pyroglyphidae</taxon>
        <taxon>Pyroglyphinae</taxon>
        <taxon>Euroglyphus</taxon>
    </lineage>
</organism>
<dbReference type="AlphaFoldDB" id="A0A1Y3AXU8"/>
<dbReference type="InterPro" id="IPR002557">
    <property type="entry name" value="Chitin-bd_dom"/>
</dbReference>
<accession>A0A1Y3AXU8</accession>
<dbReference type="PROSITE" id="PS50940">
    <property type="entry name" value="CHIT_BIND_II"/>
    <property type="match status" value="1"/>
</dbReference>
<dbReference type="Proteomes" id="UP000194236">
    <property type="component" value="Unassembled WGS sequence"/>
</dbReference>
<dbReference type="Gene3D" id="3.20.20.80">
    <property type="entry name" value="Glycosidases"/>
    <property type="match status" value="1"/>
</dbReference>
<evidence type="ECO:0000259" key="1">
    <source>
        <dbReference type="PROSITE" id="PS50940"/>
    </source>
</evidence>
<proteinExistence type="predicted"/>
<dbReference type="Pfam" id="PF01607">
    <property type="entry name" value="CBM_14"/>
    <property type="match status" value="1"/>
</dbReference>